<dbReference type="Gene3D" id="3.60.10.10">
    <property type="entry name" value="Endonuclease/exonuclease/phosphatase"/>
    <property type="match status" value="1"/>
</dbReference>
<gene>
    <name evidence="2" type="ORF">FWK35_00034104</name>
</gene>
<evidence type="ECO:0000313" key="2">
    <source>
        <dbReference type="EMBL" id="KAF0708802.1"/>
    </source>
</evidence>
<dbReference type="Pfam" id="PF00078">
    <property type="entry name" value="RVT_1"/>
    <property type="match status" value="1"/>
</dbReference>
<dbReference type="GO" id="GO:0071897">
    <property type="term" value="P:DNA biosynthetic process"/>
    <property type="evidence" value="ECO:0007669"/>
    <property type="project" value="UniProtKB-ARBA"/>
</dbReference>
<dbReference type="SUPFAM" id="SSF56672">
    <property type="entry name" value="DNA/RNA polymerases"/>
    <property type="match status" value="1"/>
</dbReference>
<proteinExistence type="predicted"/>
<dbReference type="PROSITE" id="PS50878">
    <property type="entry name" value="RT_POL"/>
    <property type="match status" value="1"/>
</dbReference>
<dbReference type="InterPro" id="IPR000477">
    <property type="entry name" value="RT_dom"/>
</dbReference>
<keyword evidence="3" id="KW-1185">Reference proteome</keyword>
<dbReference type="AlphaFoldDB" id="A0A6G0VT71"/>
<protein>
    <submittedName>
        <fullName evidence="2">Craniofacial development protein 2-like</fullName>
    </submittedName>
</protein>
<organism evidence="2 3">
    <name type="scientific">Aphis craccivora</name>
    <name type="common">Cowpea aphid</name>
    <dbReference type="NCBI Taxonomy" id="307492"/>
    <lineage>
        <taxon>Eukaryota</taxon>
        <taxon>Metazoa</taxon>
        <taxon>Ecdysozoa</taxon>
        <taxon>Arthropoda</taxon>
        <taxon>Hexapoda</taxon>
        <taxon>Insecta</taxon>
        <taxon>Pterygota</taxon>
        <taxon>Neoptera</taxon>
        <taxon>Paraneoptera</taxon>
        <taxon>Hemiptera</taxon>
        <taxon>Sternorrhyncha</taxon>
        <taxon>Aphidomorpha</taxon>
        <taxon>Aphidoidea</taxon>
        <taxon>Aphididae</taxon>
        <taxon>Aphidini</taxon>
        <taxon>Aphis</taxon>
        <taxon>Aphis</taxon>
    </lineage>
</organism>
<dbReference type="PANTHER" id="PTHR19446">
    <property type="entry name" value="REVERSE TRANSCRIPTASES"/>
    <property type="match status" value="1"/>
</dbReference>
<dbReference type="Gene3D" id="3.30.70.270">
    <property type="match status" value="1"/>
</dbReference>
<evidence type="ECO:0000313" key="3">
    <source>
        <dbReference type="Proteomes" id="UP000478052"/>
    </source>
</evidence>
<comment type="caution">
    <text evidence="2">The sequence shown here is derived from an EMBL/GenBank/DDBJ whole genome shotgun (WGS) entry which is preliminary data.</text>
</comment>
<dbReference type="InterPro" id="IPR043502">
    <property type="entry name" value="DNA/RNA_pol_sf"/>
</dbReference>
<dbReference type="InterPro" id="IPR043128">
    <property type="entry name" value="Rev_trsase/Diguanyl_cyclase"/>
</dbReference>
<dbReference type="EMBL" id="VUJU01012083">
    <property type="protein sequence ID" value="KAF0708802.1"/>
    <property type="molecule type" value="Genomic_DNA"/>
</dbReference>
<sequence>LSSGGHCVLLDTQCYGFSEPRAPSCGVGNLATPPPSANCTTRWANNPSSEKTLLRNNQNKKLRKDADIQNLKIGTWNVRSLYRTGTLTAVVSELDRYELAILAIQENRWSGSGNHKTEKATLFYSGGSGHERGVGFVATKWFNIVLINCYAPTEDKNEETKNDFFKQLEALYDTIPQNMVKIVLEDFNAKIEKEIDYKPTIGQQSLHNDSNDNGVRVISFETSKGMTISSTFFPHKQIHKQTWMSLGRTTKNQIDHVMIDSRRKHCITDVKSCRGVCGISDHFLVRIQVYLRLSVKWREKKRVTQKFNEKLEKTIKQAAKNVLGFEDRRKPKKWFNDRSRRALEERDTTRMALIKNPNESNRRALAIKQRETKKIIRNEKIQWEKSYINDIEKNFKSNIKVSYNKTNNIKSGYKLRTTILKEPNGTLITDKTDIAEKFREMFETILLKTRQTEPEDYYMTTVEQTIHEPTTEEIKMAINILKNGKAPGEDGITTELLRKSGKAVMEKLEQIITKAWREEKIPEAWNLLESYALSTKKAYDSVKRESLWKAMEKLGVPAKITKMIRAYVQNSKCMVKFNGQPSKAFMINTGLKQGDALSPMLFNIALEKVVRNALNTGIEVKLQESKTIKLIAYANDIVLLSESKSDLQSIAKSLMDESKLMGLTINEEKT</sequence>
<feature type="non-terminal residue" evidence="2">
    <location>
        <position position="670"/>
    </location>
</feature>
<dbReference type="CDD" id="cd09076">
    <property type="entry name" value="L1-EN"/>
    <property type="match status" value="1"/>
</dbReference>
<dbReference type="Proteomes" id="UP000478052">
    <property type="component" value="Unassembled WGS sequence"/>
</dbReference>
<evidence type="ECO:0000259" key="1">
    <source>
        <dbReference type="PROSITE" id="PS50878"/>
    </source>
</evidence>
<name>A0A6G0VT71_APHCR</name>
<feature type="domain" description="Reverse transcriptase" evidence="1">
    <location>
        <begin position="335"/>
        <end position="670"/>
    </location>
</feature>
<dbReference type="OrthoDB" id="407509at2759"/>
<feature type="non-terminal residue" evidence="2">
    <location>
        <position position="1"/>
    </location>
</feature>
<dbReference type="SUPFAM" id="SSF56219">
    <property type="entry name" value="DNase I-like"/>
    <property type="match status" value="1"/>
</dbReference>
<dbReference type="InterPro" id="IPR036691">
    <property type="entry name" value="Endo/exonu/phosph_ase_sf"/>
</dbReference>
<accession>A0A6G0VT71</accession>
<reference evidence="2 3" key="1">
    <citation type="submission" date="2019-08" db="EMBL/GenBank/DDBJ databases">
        <title>Whole genome of Aphis craccivora.</title>
        <authorList>
            <person name="Voronova N.V."/>
            <person name="Shulinski R.S."/>
            <person name="Bandarenka Y.V."/>
            <person name="Zhorov D.G."/>
            <person name="Warner D."/>
        </authorList>
    </citation>
    <scope>NUCLEOTIDE SEQUENCE [LARGE SCALE GENOMIC DNA]</scope>
    <source>
        <strain evidence="2">180601</strain>
        <tissue evidence="2">Whole Body</tissue>
    </source>
</reference>